<accession>A0A154PER1</accession>
<feature type="region of interest" description="Disordered" evidence="1">
    <location>
        <begin position="130"/>
        <end position="214"/>
    </location>
</feature>
<feature type="compositionally biased region" description="Basic and acidic residues" evidence="1">
    <location>
        <begin position="1"/>
        <end position="27"/>
    </location>
</feature>
<name>A0A154PER1_DUFNO</name>
<feature type="region of interest" description="Disordered" evidence="1">
    <location>
        <begin position="1"/>
        <end position="50"/>
    </location>
</feature>
<dbReference type="EMBL" id="KQ434889">
    <property type="protein sequence ID" value="KZC10321.1"/>
    <property type="molecule type" value="Genomic_DNA"/>
</dbReference>
<keyword evidence="3" id="KW-1185">Reference proteome</keyword>
<gene>
    <name evidence="2" type="ORF">WN55_01437</name>
</gene>
<evidence type="ECO:0000313" key="3">
    <source>
        <dbReference type="Proteomes" id="UP000076502"/>
    </source>
</evidence>
<sequence>MNHRPECRKYKQWKKEQAKMSKATDKTNKKKKKKEEREKKVADCVDEDEEDNGPLKINYRKCKKPKKTRRKSMKPSMYVLKRVSMSEIVVKKIQPPMEVRELLLNPRHTACLRSSSAETLVEVLDCARPSCIDSPKRSRKRRRRRKTAAKTTTKEDKSKQQEETEAASVKAKSKDNHASKSKRNGTVAGKRTKKKGKKSEKKMIGDSDSDEDSVCDSICSFDSEVCLADSQEYLANRTTVLSTTNDEEPAFDASDAPLQMPFFQQGKPNHTSENPLRPCTCPVVDLADRAVIR</sequence>
<reference evidence="2 3" key="1">
    <citation type="submission" date="2015-07" db="EMBL/GenBank/DDBJ databases">
        <title>The genome of Dufourea novaeangliae.</title>
        <authorList>
            <person name="Pan H."/>
            <person name="Kapheim K."/>
        </authorList>
    </citation>
    <scope>NUCLEOTIDE SEQUENCE [LARGE SCALE GENOMIC DNA]</scope>
    <source>
        <strain evidence="2">0120121106</strain>
        <tissue evidence="2">Whole body</tissue>
    </source>
</reference>
<dbReference type="Proteomes" id="UP000076502">
    <property type="component" value="Unassembled WGS sequence"/>
</dbReference>
<proteinExistence type="predicted"/>
<evidence type="ECO:0000256" key="1">
    <source>
        <dbReference type="SAM" id="MobiDB-lite"/>
    </source>
</evidence>
<protein>
    <submittedName>
        <fullName evidence="2">Uncharacterized protein</fullName>
    </submittedName>
</protein>
<organism evidence="2 3">
    <name type="scientific">Dufourea novaeangliae</name>
    <name type="common">Sweat bee</name>
    <dbReference type="NCBI Taxonomy" id="178035"/>
    <lineage>
        <taxon>Eukaryota</taxon>
        <taxon>Metazoa</taxon>
        <taxon>Ecdysozoa</taxon>
        <taxon>Arthropoda</taxon>
        <taxon>Hexapoda</taxon>
        <taxon>Insecta</taxon>
        <taxon>Pterygota</taxon>
        <taxon>Neoptera</taxon>
        <taxon>Endopterygota</taxon>
        <taxon>Hymenoptera</taxon>
        <taxon>Apocrita</taxon>
        <taxon>Aculeata</taxon>
        <taxon>Apoidea</taxon>
        <taxon>Anthophila</taxon>
        <taxon>Halictidae</taxon>
        <taxon>Rophitinae</taxon>
        <taxon>Dufourea</taxon>
    </lineage>
</organism>
<feature type="compositionally biased region" description="Basic residues" evidence="1">
    <location>
        <begin position="137"/>
        <end position="148"/>
    </location>
</feature>
<feature type="compositionally biased region" description="Basic residues" evidence="1">
    <location>
        <begin position="190"/>
        <end position="200"/>
    </location>
</feature>
<evidence type="ECO:0000313" key="2">
    <source>
        <dbReference type="EMBL" id="KZC10321.1"/>
    </source>
</evidence>
<feature type="compositionally biased region" description="Basic and acidic residues" evidence="1">
    <location>
        <begin position="152"/>
        <end position="162"/>
    </location>
</feature>
<dbReference type="AlphaFoldDB" id="A0A154PER1"/>